<dbReference type="AlphaFoldDB" id="A0AAV4P2W7"/>
<organism evidence="1 2">
    <name type="scientific">Caerostris extrusa</name>
    <name type="common">Bark spider</name>
    <name type="synonym">Caerostris bankana</name>
    <dbReference type="NCBI Taxonomy" id="172846"/>
    <lineage>
        <taxon>Eukaryota</taxon>
        <taxon>Metazoa</taxon>
        <taxon>Ecdysozoa</taxon>
        <taxon>Arthropoda</taxon>
        <taxon>Chelicerata</taxon>
        <taxon>Arachnida</taxon>
        <taxon>Araneae</taxon>
        <taxon>Araneomorphae</taxon>
        <taxon>Entelegynae</taxon>
        <taxon>Araneoidea</taxon>
        <taxon>Araneidae</taxon>
        <taxon>Caerostris</taxon>
    </lineage>
</organism>
<keyword evidence="2" id="KW-1185">Reference proteome</keyword>
<name>A0AAV4P2W7_CAEEX</name>
<comment type="caution">
    <text evidence="1">The sequence shown here is derived from an EMBL/GenBank/DDBJ whole genome shotgun (WGS) entry which is preliminary data.</text>
</comment>
<reference evidence="1 2" key="1">
    <citation type="submission" date="2021-06" db="EMBL/GenBank/DDBJ databases">
        <title>Caerostris extrusa draft genome.</title>
        <authorList>
            <person name="Kono N."/>
            <person name="Arakawa K."/>
        </authorList>
    </citation>
    <scope>NUCLEOTIDE SEQUENCE [LARGE SCALE GENOMIC DNA]</scope>
</reference>
<sequence length="119" mass="13624">MPYVETHPQNRQKSAYLYHFLNISPSPICGSRSPPRVIHPKENSIRLILSREFRRTPRIELRSRHNGLSNWGLSTGLALRVEEPRPLESRDCFLWHASGSQMQYAILVKVTVSGSSDIV</sequence>
<gene>
    <name evidence="1" type="ORF">CEXT_387511</name>
</gene>
<dbReference type="Proteomes" id="UP001054945">
    <property type="component" value="Unassembled WGS sequence"/>
</dbReference>
<accession>A0AAV4P2W7</accession>
<protein>
    <submittedName>
        <fullName evidence="1">Uncharacterized protein</fullName>
    </submittedName>
</protein>
<dbReference type="EMBL" id="BPLR01003974">
    <property type="protein sequence ID" value="GIX90908.1"/>
    <property type="molecule type" value="Genomic_DNA"/>
</dbReference>
<proteinExistence type="predicted"/>
<evidence type="ECO:0000313" key="1">
    <source>
        <dbReference type="EMBL" id="GIX90908.1"/>
    </source>
</evidence>
<evidence type="ECO:0000313" key="2">
    <source>
        <dbReference type="Proteomes" id="UP001054945"/>
    </source>
</evidence>